<dbReference type="OrthoDB" id="697094at2"/>
<proteinExistence type="predicted"/>
<feature type="chain" id="PRO_5027107287" evidence="1">
    <location>
        <begin position="23"/>
        <end position="124"/>
    </location>
</feature>
<comment type="caution">
    <text evidence="2">The sequence shown here is derived from an EMBL/GenBank/DDBJ whole genome shotgun (WGS) entry which is preliminary data.</text>
</comment>
<sequence length="124" mass="13350">MRKLHTLLALFALILAMGSCKKDDPVYPFKVVVESESGVRVQNAEVRCFVPLPNVDIEYYGTTGINGVASFEHDGGEIVVQIQVTKGNSTPTAVGCGYLKLTPDETATATIVVTEYDPEDPGCQ</sequence>
<gene>
    <name evidence="2" type="ORF">F8C82_12585</name>
</gene>
<dbReference type="Proteomes" id="UP000484164">
    <property type="component" value="Unassembled WGS sequence"/>
</dbReference>
<dbReference type="EMBL" id="WBVQ01000002">
    <property type="protein sequence ID" value="KAB2816511.1"/>
    <property type="molecule type" value="Genomic_DNA"/>
</dbReference>
<dbReference type="AlphaFoldDB" id="A0A6L3ZF81"/>
<evidence type="ECO:0000313" key="2">
    <source>
        <dbReference type="EMBL" id="KAB2816511.1"/>
    </source>
</evidence>
<protein>
    <submittedName>
        <fullName evidence="2">Uncharacterized protein</fullName>
    </submittedName>
</protein>
<accession>A0A6L3ZF81</accession>
<reference evidence="2 3" key="1">
    <citation type="submission" date="2019-10" db="EMBL/GenBank/DDBJ databases">
        <title>Genome sequence of Phaeocystidibacter marisrubri JCM30614 (type strain).</title>
        <authorList>
            <person name="Bowman J.P."/>
        </authorList>
    </citation>
    <scope>NUCLEOTIDE SEQUENCE [LARGE SCALE GENOMIC DNA]</scope>
    <source>
        <strain evidence="2 3">JCM 30614</strain>
    </source>
</reference>
<keyword evidence="3" id="KW-1185">Reference proteome</keyword>
<name>A0A6L3ZF81_9FLAO</name>
<dbReference type="PROSITE" id="PS51257">
    <property type="entry name" value="PROKAR_LIPOPROTEIN"/>
    <property type="match status" value="1"/>
</dbReference>
<evidence type="ECO:0000256" key="1">
    <source>
        <dbReference type="SAM" id="SignalP"/>
    </source>
</evidence>
<feature type="signal peptide" evidence="1">
    <location>
        <begin position="1"/>
        <end position="22"/>
    </location>
</feature>
<keyword evidence="1" id="KW-0732">Signal</keyword>
<evidence type="ECO:0000313" key="3">
    <source>
        <dbReference type="Proteomes" id="UP000484164"/>
    </source>
</evidence>
<organism evidence="2 3">
    <name type="scientific">Phaeocystidibacter marisrubri</name>
    <dbReference type="NCBI Taxonomy" id="1577780"/>
    <lineage>
        <taxon>Bacteria</taxon>
        <taxon>Pseudomonadati</taxon>
        <taxon>Bacteroidota</taxon>
        <taxon>Flavobacteriia</taxon>
        <taxon>Flavobacteriales</taxon>
        <taxon>Phaeocystidibacteraceae</taxon>
        <taxon>Phaeocystidibacter</taxon>
    </lineage>
</organism>
<dbReference type="RefSeq" id="WP_151693938.1">
    <property type="nucleotide sequence ID" value="NZ_BMGX01000001.1"/>
</dbReference>